<accession>A0ABS3JCT4</accession>
<dbReference type="Proteomes" id="UP000664628">
    <property type="component" value="Unassembled WGS sequence"/>
</dbReference>
<keyword evidence="1" id="KW-0472">Membrane</keyword>
<gene>
    <name evidence="2" type="ORF">J2I46_04430</name>
</gene>
<dbReference type="EMBL" id="JAFMYW010000001">
    <property type="protein sequence ID" value="MBO0947815.1"/>
    <property type="molecule type" value="Genomic_DNA"/>
</dbReference>
<protein>
    <submittedName>
        <fullName evidence="2">Uncharacterized protein</fullName>
    </submittedName>
</protein>
<proteinExistence type="predicted"/>
<comment type="caution">
    <text evidence="2">The sequence shown here is derived from an EMBL/GenBank/DDBJ whole genome shotgun (WGS) entry which is preliminary data.</text>
</comment>
<evidence type="ECO:0000313" key="3">
    <source>
        <dbReference type="Proteomes" id="UP000664628"/>
    </source>
</evidence>
<evidence type="ECO:0000313" key="2">
    <source>
        <dbReference type="EMBL" id="MBO0947815.1"/>
    </source>
</evidence>
<feature type="transmembrane region" description="Helical" evidence="1">
    <location>
        <begin position="49"/>
        <end position="69"/>
    </location>
</feature>
<sequence>MEPEKDNWINDVMGSLDGLNRTEPSPFLFARIRNRLSTTPSTAYVPGRLVWVVAASFAVLALLNWQILAGMAGQGVQEKNELNTVITEMHLYPASNQLYDLWSGQNY</sequence>
<dbReference type="RefSeq" id="WP_207327714.1">
    <property type="nucleotide sequence ID" value="NZ_JAFMYW010000001.1"/>
</dbReference>
<keyword evidence="1" id="KW-1133">Transmembrane helix</keyword>
<evidence type="ECO:0000256" key="1">
    <source>
        <dbReference type="SAM" id="Phobius"/>
    </source>
</evidence>
<keyword evidence="1" id="KW-0812">Transmembrane</keyword>
<keyword evidence="3" id="KW-1185">Reference proteome</keyword>
<reference evidence="2 3" key="1">
    <citation type="submission" date="2021-03" db="EMBL/GenBank/DDBJ databases">
        <title>Fibrella sp. HMF5405 genome sequencing and assembly.</title>
        <authorList>
            <person name="Kang H."/>
            <person name="Kim H."/>
            <person name="Bae S."/>
            <person name="Joh K."/>
        </authorList>
    </citation>
    <scope>NUCLEOTIDE SEQUENCE [LARGE SCALE GENOMIC DNA]</scope>
    <source>
        <strain evidence="2 3">HMF5405</strain>
    </source>
</reference>
<name>A0ABS3JCT4_9BACT</name>
<organism evidence="2 3">
    <name type="scientific">Fibrella forsythiae</name>
    <dbReference type="NCBI Taxonomy" id="2817061"/>
    <lineage>
        <taxon>Bacteria</taxon>
        <taxon>Pseudomonadati</taxon>
        <taxon>Bacteroidota</taxon>
        <taxon>Cytophagia</taxon>
        <taxon>Cytophagales</taxon>
        <taxon>Spirosomataceae</taxon>
        <taxon>Fibrella</taxon>
    </lineage>
</organism>